<dbReference type="OrthoDB" id="6182772at2"/>
<sequence>MTFKLTLIRGLPGSGKSTLAKSLDINHYEADMYFLDPEGVYNFQPSKIALAHEWCQTMTEKSLSQKQSVVVSNTFVRRWEIAPYFKMAKRYGAEFHVIECDGEFGNVHGVQPDTIEQMKQRWQTWQ</sequence>
<dbReference type="PATRIC" id="fig|693.5.peg.339"/>
<evidence type="ECO:0000313" key="1">
    <source>
        <dbReference type="EMBL" id="KOO05528.1"/>
    </source>
</evidence>
<gene>
    <name evidence="1" type="ORF">AKJ17_01685</name>
</gene>
<dbReference type="SUPFAM" id="SSF52540">
    <property type="entry name" value="P-loop containing nucleoside triphosphate hydrolases"/>
    <property type="match status" value="1"/>
</dbReference>
<keyword evidence="2" id="KW-1185">Reference proteome</keyword>
<dbReference type="PANTHER" id="PTHR13308:SF40">
    <property type="entry name" value="NEDD4-BINDING PROTEIN 2-LIKE 1"/>
    <property type="match status" value="1"/>
</dbReference>
<name>A0A0M0HV74_VIBNE</name>
<proteinExistence type="predicted"/>
<dbReference type="STRING" id="693.AKJ17_01685"/>
<dbReference type="EMBL" id="LHPJ01000001">
    <property type="protein sequence ID" value="KOO05528.1"/>
    <property type="molecule type" value="Genomic_DNA"/>
</dbReference>
<dbReference type="InterPro" id="IPR027417">
    <property type="entry name" value="P-loop_NTPase"/>
</dbReference>
<dbReference type="AlphaFoldDB" id="A0A0M0HV74"/>
<organism evidence="1 2">
    <name type="scientific">Vibrio nereis</name>
    <dbReference type="NCBI Taxonomy" id="693"/>
    <lineage>
        <taxon>Bacteria</taxon>
        <taxon>Pseudomonadati</taxon>
        <taxon>Pseudomonadota</taxon>
        <taxon>Gammaproteobacteria</taxon>
        <taxon>Vibrionales</taxon>
        <taxon>Vibrionaceae</taxon>
        <taxon>Vibrio</taxon>
    </lineage>
</organism>
<dbReference type="Gene3D" id="3.40.50.300">
    <property type="entry name" value="P-loop containing nucleotide triphosphate hydrolases"/>
    <property type="match status" value="1"/>
</dbReference>
<comment type="caution">
    <text evidence="1">The sequence shown here is derived from an EMBL/GenBank/DDBJ whole genome shotgun (WGS) entry which is preliminary data.</text>
</comment>
<dbReference type="RefSeq" id="WP_053394042.1">
    <property type="nucleotide sequence ID" value="NZ_LHPJ01000001.1"/>
</dbReference>
<dbReference type="PANTHER" id="PTHR13308">
    <property type="entry name" value="NEDD4-BINDING PROTEIN 2-LIKE 1"/>
    <property type="match status" value="1"/>
</dbReference>
<dbReference type="InterPro" id="IPR026302">
    <property type="entry name" value="NEDD4-bd_p2"/>
</dbReference>
<dbReference type="Pfam" id="PF13671">
    <property type="entry name" value="AAA_33"/>
    <property type="match status" value="1"/>
</dbReference>
<dbReference type="Proteomes" id="UP000037515">
    <property type="component" value="Unassembled WGS sequence"/>
</dbReference>
<reference evidence="2" key="1">
    <citation type="submission" date="2015-08" db="EMBL/GenBank/DDBJ databases">
        <title>Vibrio galatheae sp. nov., a novel member of the Vibrionaceae family isolated from the Solomon Islands.</title>
        <authorList>
            <person name="Giubergia S."/>
            <person name="Machado H."/>
            <person name="Mateiu R.V."/>
            <person name="Gram L."/>
        </authorList>
    </citation>
    <scope>NUCLEOTIDE SEQUENCE [LARGE SCALE GENOMIC DNA]</scope>
    <source>
        <strain evidence="2">DSM 19584</strain>
    </source>
</reference>
<accession>A0A0M0HV74</accession>
<evidence type="ECO:0000313" key="2">
    <source>
        <dbReference type="Proteomes" id="UP000037515"/>
    </source>
</evidence>
<protein>
    <submittedName>
        <fullName evidence="1">AAA family ATPase</fullName>
    </submittedName>
</protein>